<dbReference type="SUPFAM" id="SSF103473">
    <property type="entry name" value="MFS general substrate transporter"/>
    <property type="match status" value="1"/>
</dbReference>
<dbReference type="InterPro" id="IPR050189">
    <property type="entry name" value="MFS_Efflux_Transporters"/>
</dbReference>
<dbReference type="PANTHER" id="PTHR43124:SF5">
    <property type="entry name" value="PURINE RIBONUCLEOSIDE EFFLUX PUMP NEPI"/>
    <property type="match status" value="1"/>
</dbReference>
<dbReference type="HOGENOM" id="CLU_001265_61_1_10"/>
<dbReference type="PANTHER" id="PTHR43124">
    <property type="entry name" value="PURINE EFFLUX PUMP PBUE"/>
    <property type="match status" value="1"/>
</dbReference>
<dbReference type="eggNOG" id="COG2814">
    <property type="taxonomic scope" value="Bacteria"/>
</dbReference>
<dbReference type="KEGG" id="fjo:Fjoh_3097"/>
<keyword evidence="5 6" id="KW-0472">Membrane</keyword>
<comment type="subcellular location">
    <subcellularLocation>
        <location evidence="1">Cell membrane</location>
        <topology evidence="1">Multi-pass membrane protein</topology>
    </subcellularLocation>
</comment>
<dbReference type="CDD" id="cd17324">
    <property type="entry name" value="MFS_NepI_like"/>
    <property type="match status" value="1"/>
</dbReference>
<dbReference type="InterPro" id="IPR020846">
    <property type="entry name" value="MFS_dom"/>
</dbReference>
<dbReference type="GeneID" id="31766010"/>
<protein>
    <submittedName>
        <fullName evidence="8">Major facilitator superfamily MFS_1</fullName>
    </submittedName>
</protein>
<dbReference type="STRING" id="376686.Fjoh_3097"/>
<dbReference type="EMBL" id="CP000685">
    <property type="protein sequence ID" value="ABQ06114.1"/>
    <property type="molecule type" value="Genomic_DNA"/>
</dbReference>
<evidence type="ECO:0000256" key="5">
    <source>
        <dbReference type="ARBA" id="ARBA00023136"/>
    </source>
</evidence>
<keyword evidence="3 6" id="KW-0812">Transmembrane</keyword>
<sequence>MHQEKNITATAESNYTDSYWNAVFAVALAVAGLITSEFLPVSLLTPMAEDLQISEGAAGQAISITAAIAMLSSLLISSITKTLDRRRVLLILCVLQITSNLLVFCAPNFSVLLTGRVLLGIGLGGFWGMLAATAMRLVAEKEVQKALSIIYIAVSLATVIAAPMGSFLGNLFGWRNVFLIAAALGFIAFILQAITLPKMPVDKITPLKTVIKVLQLPSVKSGMFATLFSFMAYAVLFTYLRPFLEQITGVGSNILSLILLGFGLTNLIGATVARHLLLWDLYRSLALMPLLMGISAVGLVLFGNISIVAALLIGLWGMALGVVQLGWTAWLTKTIPDEAESAGGIQIAVIQLAIMTGAASGGWVFDNLGAKGVFIFSSVVAFIAASVVFQSSLRIKKLKKQKKPGSTL</sequence>
<feature type="transmembrane region" description="Helical" evidence="6">
    <location>
        <begin position="117"/>
        <end position="139"/>
    </location>
</feature>
<dbReference type="InterPro" id="IPR011701">
    <property type="entry name" value="MFS"/>
</dbReference>
<dbReference type="InterPro" id="IPR036259">
    <property type="entry name" value="MFS_trans_sf"/>
</dbReference>
<dbReference type="Gene3D" id="1.20.1250.20">
    <property type="entry name" value="MFS general substrate transporter like domains"/>
    <property type="match status" value="1"/>
</dbReference>
<evidence type="ECO:0000256" key="4">
    <source>
        <dbReference type="ARBA" id="ARBA00022989"/>
    </source>
</evidence>
<dbReference type="AlphaFoldDB" id="A5FFA6"/>
<evidence type="ECO:0000256" key="2">
    <source>
        <dbReference type="ARBA" id="ARBA00022475"/>
    </source>
</evidence>
<dbReference type="OrthoDB" id="2810795at2"/>
<organism evidence="8 9">
    <name type="scientific">Flavobacterium johnsoniae (strain ATCC 17061 / DSM 2064 / JCM 8514 / BCRC 14874 / CCUG 350202 / NBRC 14942 / NCIMB 11054 / UW101)</name>
    <name type="common">Cytophaga johnsonae</name>
    <dbReference type="NCBI Taxonomy" id="376686"/>
    <lineage>
        <taxon>Bacteria</taxon>
        <taxon>Pseudomonadati</taxon>
        <taxon>Bacteroidota</taxon>
        <taxon>Flavobacteriia</taxon>
        <taxon>Flavobacteriales</taxon>
        <taxon>Flavobacteriaceae</taxon>
        <taxon>Flavobacterium</taxon>
    </lineage>
</organism>
<feature type="transmembrane region" description="Helical" evidence="6">
    <location>
        <begin position="57"/>
        <end position="76"/>
    </location>
</feature>
<gene>
    <name evidence="8" type="ordered locus">Fjoh_3097</name>
</gene>
<feature type="transmembrane region" description="Helical" evidence="6">
    <location>
        <begin position="218"/>
        <end position="240"/>
    </location>
</feature>
<feature type="transmembrane region" description="Helical" evidence="6">
    <location>
        <begin position="20"/>
        <end position="45"/>
    </location>
</feature>
<dbReference type="PROSITE" id="PS50850">
    <property type="entry name" value="MFS"/>
    <property type="match status" value="1"/>
</dbReference>
<feature type="transmembrane region" description="Helical" evidence="6">
    <location>
        <begin position="252"/>
        <end position="273"/>
    </location>
</feature>
<evidence type="ECO:0000256" key="1">
    <source>
        <dbReference type="ARBA" id="ARBA00004651"/>
    </source>
</evidence>
<evidence type="ECO:0000256" key="3">
    <source>
        <dbReference type="ARBA" id="ARBA00022692"/>
    </source>
</evidence>
<feature type="transmembrane region" description="Helical" evidence="6">
    <location>
        <begin position="146"/>
        <end position="165"/>
    </location>
</feature>
<name>A5FFA6_FLAJ1</name>
<evidence type="ECO:0000256" key="6">
    <source>
        <dbReference type="SAM" id="Phobius"/>
    </source>
</evidence>
<dbReference type="Pfam" id="PF07690">
    <property type="entry name" value="MFS_1"/>
    <property type="match status" value="1"/>
</dbReference>
<feature type="transmembrane region" description="Helical" evidence="6">
    <location>
        <begin position="371"/>
        <end position="393"/>
    </location>
</feature>
<reference evidence="8 9" key="1">
    <citation type="journal article" date="2009" name="Appl. Environ. Microbiol.">
        <title>Novel features of the polysaccharide-digesting gliding bacterium Flavobacterium johnsoniae as revealed by genome sequence analysis.</title>
        <authorList>
            <person name="McBride M.J."/>
            <person name="Xie G."/>
            <person name="Martens E.C."/>
            <person name="Lapidus A."/>
            <person name="Henrissat B."/>
            <person name="Rhodes R.G."/>
            <person name="Goltsman E."/>
            <person name="Wang W."/>
            <person name="Xu J."/>
            <person name="Hunnicutt D.W."/>
            <person name="Staroscik A.M."/>
            <person name="Hoover T.R."/>
            <person name="Cheng Y.Q."/>
            <person name="Stein J.L."/>
        </authorList>
    </citation>
    <scope>NUCLEOTIDE SEQUENCE [LARGE SCALE GENOMIC DNA]</scope>
    <source>
        <strain evidence="9">ATCC 17061 / DSM 2064 / JCM 8514 / BCRC 14874 / CCUG 350202 / NBRC 14942 / NCIMB 11054 / UW101</strain>
    </source>
</reference>
<keyword evidence="9" id="KW-1185">Reference proteome</keyword>
<dbReference type="RefSeq" id="WP_012025084.1">
    <property type="nucleotide sequence ID" value="NC_009441.1"/>
</dbReference>
<keyword evidence="2" id="KW-1003">Cell membrane</keyword>
<feature type="domain" description="Major facilitator superfamily (MFS) profile" evidence="7">
    <location>
        <begin position="20"/>
        <end position="396"/>
    </location>
</feature>
<dbReference type="GO" id="GO:0005886">
    <property type="term" value="C:plasma membrane"/>
    <property type="evidence" value="ECO:0007669"/>
    <property type="project" value="UniProtKB-SubCell"/>
</dbReference>
<dbReference type="GO" id="GO:0022857">
    <property type="term" value="F:transmembrane transporter activity"/>
    <property type="evidence" value="ECO:0007669"/>
    <property type="project" value="InterPro"/>
</dbReference>
<proteinExistence type="predicted"/>
<feature type="transmembrane region" description="Helical" evidence="6">
    <location>
        <begin position="177"/>
        <end position="197"/>
    </location>
</feature>
<keyword evidence="4 6" id="KW-1133">Transmembrane helix</keyword>
<feature type="transmembrane region" description="Helical" evidence="6">
    <location>
        <begin position="308"/>
        <end position="331"/>
    </location>
</feature>
<dbReference type="Proteomes" id="UP000006694">
    <property type="component" value="Chromosome"/>
</dbReference>
<feature type="transmembrane region" description="Helical" evidence="6">
    <location>
        <begin position="88"/>
        <end position="111"/>
    </location>
</feature>
<accession>A5FFA6</accession>
<evidence type="ECO:0000313" key="8">
    <source>
        <dbReference type="EMBL" id="ABQ06114.1"/>
    </source>
</evidence>
<evidence type="ECO:0000313" key="9">
    <source>
        <dbReference type="Proteomes" id="UP000006694"/>
    </source>
</evidence>
<feature type="transmembrane region" description="Helical" evidence="6">
    <location>
        <begin position="343"/>
        <end position="365"/>
    </location>
</feature>
<feature type="transmembrane region" description="Helical" evidence="6">
    <location>
        <begin position="285"/>
        <end position="302"/>
    </location>
</feature>
<evidence type="ECO:0000259" key="7">
    <source>
        <dbReference type="PROSITE" id="PS50850"/>
    </source>
</evidence>